<proteinExistence type="predicted"/>
<dbReference type="Gene3D" id="1.20.1200.10">
    <property type="entry name" value="Cobalamin adenosyltransferase-like"/>
    <property type="match status" value="1"/>
</dbReference>
<keyword evidence="1" id="KW-0808">Transferase</keyword>
<sequence>MSLLTENEVKKIIKENKDKIIIDDKTIITPSAKELIDGKKIKLIREKELNKVFKDEKENKKNTPKFKYIYGGYYDEKPEHLTQLFGNNLVPKNHKRIIFRGKIDSLESKILEVQVYCKNNKKEKLLKDLEDVLIFVRKILRAEVLDEELKDFNLIGLNEEEIHEMSHYPKKYFGIGHIFPEYTMGDYVIYLNSIRSLVRETEISAYNAFSNSENEISRLDIIKYLNRLSSCLYVMMFKYLSGKYN</sequence>
<evidence type="ECO:0000259" key="4">
    <source>
        <dbReference type="Pfam" id="PF01923"/>
    </source>
</evidence>
<dbReference type="GO" id="GO:0008817">
    <property type="term" value="F:corrinoid adenosyltransferase activity"/>
    <property type="evidence" value="ECO:0007669"/>
    <property type="project" value="InterPro"/>
</dbReference>
<protein>
    <submittedName>
        <fullName evidence="5">Ethanolamine utilization cobalamin adenosyltransferase</fullName>
    </submittedName>
</protein>
<evidence type="ECO:0000256" key="1">
    <source>
        <dbReference type="ARBA" id="ARBA00022679"/>
    </source>
</evidence>
<dbReference type="GO" id="GO:0009236">
    <property type="term" value="P:cobalamin biosynthetic process"/>
    <property type="evidence" value="ECO:0007669"/>
    <property type="project" value="InterPro"/>
</dbReference>
<evidence type="ECO:0000256" key="3">
    <source>
        <dbReference type="ARBA" id="ARBA00022840"/>
    </source>
</evidence>
<evidence type="ECO:0000313" key="5">
    <source>
        <dbReference type="EMBL" id="PWJ95950.1"/>
    </source>
</evidence>
<evidence type="ECO:0000313" key="6">
    <source>
        <dbReference type="Proteomes" id="UP000245921"/>
    </source>
</evidence>
<name>A0AA45C8D0_9BACT</name>
<feature type="domain" description="Cobalamin adenosyltransferase-like" evidence="4">
    <location>
        <begin position="75"/>
        <end position="238"/>
    </location>
</feature>
<gene>
    <name evidence="5" type="ORF">C7380_103129</name>
</gene>
<dbReference type="GO" id="GO:0006580">
    <property type="term" value="P:ethanolamine metabolic process"/>
    <property type="evidence" value="ECO:0007669"/>
    <property type="project" value="InterPro"/>
</dbReference>
<dbReference type="RefSeq" id="WP_109604067.1">
    <property type="nucleotide sequence ID" value="NZ_JAMHJO010000007.1"/>
</dbReference>
<dbReference type="InterPro" id="IPR036451">
    <property type="entry name" value="CblAdoTrfase-like_sf"/>
</dbReference>
<dbReference type="PIRSF" id="PIRSF012294">
    <property type="entry name" value="ATR_EutT"/>
    <property type="match status" value="1"/>
</dbReference>
<dbReference type="InterPro" id="IPR009194">
    <property type="entry name" value="AdoTrfase_EutT"/>
</dbReference>
<keyword evidence="6" id="KW-1185">Reference proteome</keyword>
<dbReference type="SUPFAM" id="SSF89028">
    <property type="entry name" value="Cobalamin adenosyltransferase-like"/>
    <property type="match status" value="1"/>
</dbReference>
<dbReference type="GO" id="GO:0005524">
    <property type="term" value="F:ATP binding"/>
    <property type="evidence" value="ECO:0007669"/>
    <property type="project" value="UniProtKB-KW"/>
</dbReference>
<organism evidence="5 6">
    <name type="scientific">Oceanotoga teriensis</name>
    <dbReference type="NCBI Taxonomy" id="515440"/>
    <lineage>
        <taxon>Bacteria</taxon>
        <taxon>Thermotogati</taxon>
        <taxon>Thermotogota</taxon>
        <taxon>Thermotogae</taxon>
        <taxon>Petrotogales</taxon>
        <taxon>Petrotogaceae</taxon>
        <taxon>Oceanotoga</taxon>
    </lineage>
</organism>
<dbReference type="AlphaFoldDB" id="A0AA45C8D0"/>
<dbReference type="Pfam" id="PF01923">
    <property type="entry name" value="Cob_adeno_trans"/>
    <property type="match status" value="1"/>
</dbReference>
<evidence type="ECO:0000256" key="2">
    <source>
        <dbReference type="ARBA" id="ARBA00022741"/>
    </source>
</evidence>
<dbReference type="EMBL" id="QGGI01000003">
    <property type="protein sequence ID" value="PWJ95950.1"/>
    <property type="molecule type" value="Genomic_DNA"/>
</dbReference>
<keyword evidence="3" id="KW-0067">ATP-binding</keyword>
<dbReference type="Proteomes" id="UP000245921">
    <property type="component" value="Unassembled WGS sequence"/>
</dbReference>
<accession>A0AA45C8D0</accession>
<keyword evidence="2" id="KW-0547">Nucleotide-binding</keyword>
<comment type="caution">
    <text evidence="5">The sequence shown here is derived from an EMBL/GenBank/DDBJ whole genome shotgun (WGS) entry which is preliminary data.</text>
</comment>
<dbReference type="InterPro" id="IPR016030">
    <property type="entry name" value="CblAdoTrfase-like"/>
</dbReference>
<reference evidence="5 6" key="1">
    <citation type="submission" date="2018-05" db="EMBL/GenBank/DDBJ databases">
        <title>Genomic Encyclopedia of Type Strains, Phase IV (KMG-IV): sequencing the most valuable type-strain genomes for metagenomic binning, comparative biology and taxonomic classification.</title>
        <authorList>
            <person name="Goeker M."/>
        </authorList>
    </citation>
    <scope>NUCLEOTIDE SEQUENCE [LARGE SCALE GENOMIC DNA]</scope>
    <source>
        <strain evidence="5 6">DSM 24906</strain>
    </source>
</reference>